<feature type="transmembrane region" description="Helical" evidence="1">
    <location>
        <begin position="25"/>
        <end position="45"/>
    </location>
</feature>
<sequence length="83" mass="9438">MPPEPPRYWFPAKRYGWGWGLPTCWQGWAVFATYFAVLGAGILLLRPGRSPAAFLAFTLLISAALTAVCRWKGEPPRWRWGDE</sequence>
<accession>A0AAE3NJK5</accession>
<keyword evidence="1" id="KW-0472">Membrane</keyword>
<reference evidence="2" key="1">
    <citation type="submission" date="2021-09" db="EMBL/GenBank/DDBJ databases">
        <title>Genomic analysis of Ralstonia spp.</title>
        <authorList>
            <person name="Aburjaile F."/>
            <person name="Ariute J.C."/>
            <person name="Pais A.K.L."/>
            <person name="Albuquerque G.M.R."/>
            <person name="Silva A.M.F."/>
            <person name="Brenig B."/>
            <person name="Azevedo V."/>
            <person name="Matiuzzi M."/>
            <person name="Ramos R."/>
            <person name="Goes-Neto A."/>
            <person name="Soares S."/>
            <person name="Iseppon A.M.B."/>
            <person name="Souza E."/>
            <person name="Gama M."/>
        </authorList>
    </citation>
    <scope>NUCLEOTIDE SEQUENCE</scope>
    <source>
        <strain evidence="2">B4</strain>
    </source>
</reference>
<organism evidence="2 3">
    <name type="scientific">Ralstonia solanacearum</name>
    <name type="common">Pseudomonas solanacearum</name>
    <dbReference type="NCBI Taxonomy" id="305"/>
    <lineage>
        <taxon>Bacteria</taxon>
        <taxon>Pseudomonadati</taxon>
        <taxon>Pseudomonadota</taxon>
        <taxon>Betaproteobacteria</taxon>
        <taxon>Burkholderiales</taxon>
        <taxon>Burkholderiaceae</taxon>
        <taxon>Ralstonia</taxon>
        <taxon>Ralstonia solanacearum species complex</taxon>
    </lineage>
</organism>
<dbReference type="KEGG" id="rsy:RSUY_00100"/>
<dbReference type="RefSeq" id="WP_020956953.1">
    <property type="nucleotide sequence ID" value="NZ_CDRX01000001.1"/>
</dbReference>
<dbReference type="Proteomes" id="UP001143674">
    <property type="component" value="Unassembled WGS sequence"/>
</dbReference>
<keyword evidence="1" id="KW-0812">Transmembrane</keyword>
<gene>
    <name evidence="2" type="ORF">LBW55_15975</name>
</gene>
<comment type="caution">
    <text evidence="2">The sequence shown here is derived from an EMBL/GenBank/DDBJ whole genome shotgun (WGS) entry which is preliminary data.</text>
</comment>
<evidence type="ECO:0000313" key="3">
    <source>
        <dbReference type="Proteomes" id="UP001143674"/>
    </source>
</evidence>
<dbReference type="AlphaFoldDB" id="A0AAE3NJK5"/>
<evidence type="ECO:0000256" key="1">
    <source>
        <dbReference type="SAM" id="Phobius"/>
    </source>
</evidence>
<proteinExistence type="predicted"/>
<evidence type="ECO:0008006" key="4">
    <source>
        <dbReference type="Google" id="ProtNLM"/>
    </source>
</evidence>
<dbReference type="EMBL" id="JAIVEX010000008">
    <property type="protein sequence ID" value="MDB0523100.1"/>
    <property type="molecule type" value="Genomic_DNA"/>
</dbReference>
<keyword evidence="1" id="KW-1133">Transmembrane helix</keyword>
<protein>
    <recommendedName>
        <fullName evidence="4">Transmembrane protein</fullName>
    </recommendedName>
</protein>
<evidence type="ECO:0000313" key="2">
    <source>
        <dbReference type="EMBL" id="MDB0523100.1"/>
    </source>
</evidence>
<name>A0AAE3NJK5_RALSL</name>
<feature type="transmembrane region" description="Helical" evidence="1">
    <location>
        <begin position="52"/>
        <end position="73"/>
    </location>
</feature>